<dbReference type="Proteomes" id="UP000192591">
    <property type="component" value="Unassembled WGS sequence"/>
</dbReference>
<dbReference type="GO" id="GO:0004519">
    <property type="term" value="F:endonuclease activity"/>
    <property type="evidence" value="ECO:0007669"/>
    <property type="project" value="UniProtKB-KW"/>
</dbReference>
<evidence type="ECO:0000259" key="1">
    <source>
        <dbReference type="SMART" id="SM00507"/>
    </source>
</evidence>
<proteinExistence type="predicted"/>
<dbReference type="STRING" id="1962155.B1813_06650"/>
<keyword evidence="2" id="KW-0540">Nuclease</keyword>
<comment type="caution">
    <text evidence="2">The sequence shown here is derived from an EMBL/GenBank/DDBJ whole genome shotgun (WGS) entry which is preliminary data.</text>
</comment>
<feature type="domain" description="HNH nuclease" evidence="1">
    <location>
        <begin position="247"/>
        <end position="309"/>
    </location>
</feature>
<evidence type="ECO:0000313" key="3">
    <source>
        <dbReference type="Proteomes" id="UP000192591"/>
    </source>
</evidence>
<protein>
    <submittedName>
        <fullName evidence="2">HNH endonuclease</fullName>
    </submittedName>
</protein>
<dbReference type="GO" id="GO:0003676">
    <property type="term" value="F:nucleic acid binding"/>
    <property type="evidence" value="ECO:0007669"/>
    <property type="project" value="InterPro"/>
</dbReference>
<keyword evidence="2" id="KW-0378">Hydrolase</keyword>
<dbReference type="GO" id="GO:0008270">
    <property type="term" value="F:zinc ion binding"/>
    <property type="evidence" value="ECO:0007669"/>
    <property type="project" value="InterPro"/>
</dbReference>
<keyword evidence="2" id="KW-0255">Endonuclease</keyword>
<dbReference type="InterPro" id="IPR003615">
    <property type="entry name" value="HNH_nuc"/>
</dbReference>
<gene>
    <name evidence="2" type="ORF">B1813_06650</name>
</gene>
<dbReference type="AlphaFoldDB" id="A0A1V9A4A6"/>
<dbReference type="Pfam" id="PF26345">
    <property type="entry name" value="ScoMcrA_N"/>
    <property type="match status" value="1"/>
</dbReference>
<dbReference type="CDD" id="cd00085">
    <property type="entry name" value="HNHc"/>
    <property type="match status" value="1"/>
</dbReference>
<dbReference type="SMART" id="SM00507">
    <property type="entry name" value="HNHc"/>
    <property type="match status" value="1"/>
</dbReference>
<dbReference type="RefSeq" id="WP_252365190.1">
    <property type="nucleotide sequence ID" value="NZ_MWIH01000005.1"/>
</dbReference>
<dbReference type="Gene3D" id="1.10.30.50">
    <property type="match status" value="1"/>
</dbReference>
<organism evidence="2 3">
    <name type="scientific">Saccharomonospora piscinae</name>
    <dbReference type="NCBI Taxonomy" id="687388"/>
    <lineage>
        <taxon>Bacteria</taxon>
        <taxon>Bacillati</taxon>
        <taxon>Actinomycetota</taxon>
        <taxon>Actinomycetes</taxon>
        <taxon>Pseudonocardiales</taxon>
        <taxon>Pseudonocardiaceae</taxon>
        <taxon>Saccharomonospora</taxon>
    </lineage>
</organism>
<keyword evidence="3" id="KW-1185">Reference proteome</keyword>
<reference evidence="2 3" key="1">
    <citation type="submission" date="2017-02" db="EMBL/GenBank/DDBJ databases">
        <title>Draft genome of Saccharomonospora sp. 154.</title>
        <authorList>
            <person name="Alonso-Carmona G.S."/>
            <person name="De La Haba R."/>
            <person name="Vera-Gargallo B."/>
            <person name="Sandoval-Trujillo A.H."/>
            <person name="Ramirez-Duran N."/>
            <person name="Ventosa A."/>
        </authorList>
    </citation>
    <scope>NUCLEOTIDE SEQUENCE [LARGE SCALE GENOMIC DNA]</scope>
    <source>
        <strain evidence="2 3">LRS4.154</strain>
    </source>
</reference>
<accession>A0A1V9A4A6</accession>
<sequence>MGIDDITRPAVLSAIAEHDRIGRDNFLTRYGYGQARSYLLLHLGKSYDSKAIVGVAHGYLEGREPLQAQEFSGGEQTVARRLKALGFEVTSSRPPAWVRDEVILACDLVLQNNWHWLSSNDPRIQELSELLQLLPLHPPELRGPIFRNPNGVARKTADIATWHPDYTGKPTKGGAIDREVLRDFLERPDEMRAAAAAIREGVKRGFFDEIAHPPAEEESDEPAAAEGRLLERRHLARERNPKLRRRKIEEFLKTHDRLACEVCGFDFGKVYGDRGEGYIECHHAVPLHASGETTTRLKDLVLLCSNCHRMVHRASPWLTPDELRDLVSR</sequence>
<name>A0A1V9A4A6_SACPI</name>
<dbReference type="EMBL" id="MWIH01000005">
    <property type="protein sequence ID" value="OQO91957.1"/>
    <property type="molecule type" value="Genomic_DNA"/>
</dbReference>
<dbReference type="Pfam" id="PF01844">
    <property type="entry name" value="HNH"/>
    <property type="match status" value="1"/>
</dbReference>
<evidence type="ECO:0000313" key="2">
    <source>
        <dbReference type="EMBL" id="OQO91957.1"/>
    </source>
</evidence>
<dbReference type="InterPro" id="IPR058807">
    <property type="entry name" value="ScoMcrA_N"/>
</dbReference>
<dbReference type="InterPro" id="IPR002711">
    <property type="entry name" value="HNH"/>
</dbReference>